<proteinExistence type="predicted"/>
<comment type="caution">
    <text evidence="1">The sequence shown here is derived from an EMBL/GenBank/DDBJ whole genome shotgun (WGS) entry which is preliminary data.</text>
</comment>
<protein>
    <submittedName>
        <fullName evidence="1">Uncharacterized protein</fullName>
    </submittedName>
</protein>
<accession>A0ABQ3XRI0</accession>
<dbReference type="Proteomes" id="UP000612282">
    <property type="component" value="Unassembled WGS sequence"/>
</dbReference>
<dbReference type="EMBL" id="BOMG01000118">
    <property type="protein sequence ID" value="GID61070.1"/>
    <property type="molecule type" value="Genomic_DNA"/>
</dbReference>
<evidence type="ECO:0000313" key="1">
    <source>
        <dbReference type="EMBL" id="GID61070.1"/>
    </source>
</evidence>
<organism evidence="1 2">
    <name type="scientific">Actinoplanes couchii</name>
    <dbReference type="NCBI Taxonomy" id="403638"/>
    <lineage>
        <taxon>Bacteria</taxon>
        <taxon>Bacillati</taxon>
        <taxon>Actinomycetota</taxon>
        <taxon>Actinomycetes</taxon>
        <taxon>Micromonosporales</taxon>
        <taxon>Micromonosporaceae</taxon>
        <taxon>Actinoplanes</taxon>
    </lineage>
</organism>
<keyword evidence="2" id="KW-1185">Reference proteome</keyword>
<evidence type="ECO:0000313" key="2">
    <source>
        <dbReference type="Proteomes" id="UP000612282"/>
    </source>
</evidence>
<reference evidence="1 2" key="1">
    <citation type="submission" date="2021-01" db="EMBL/GenBank/DDBJ databases">
        <title>Whole genome shotgun sequence of Actinoplanes couchii NBRC 106145.</title>
        <authorList>
            <person name="Komaki H."/>
            <person name="Tamura T."/>
        </authorList>
    </citation>
    <scope>NUCLEOTIDE SEQUENCE [LARGE SCALE GENOMIC DNA]</scope>
    <source>
        <strain evidence="1 2">NBRC 106145</strain>
    </source>
</reference>
<name>A0ABQ3XRI0_9ACTN</name>
<gene>
    <name evidence="1" type="ORF">Aco03nite_094740</name>
</gene>
<sequence>MAASPRLTTAIRRNTGQLPCDQRWWRTELPGEVHRLAAQLGSGTQEGPPVNIAVIADISFTSFIHRNF</sequence>